<organism evidence="2 3">
    <name type="scientific">Ruegeria marisflavi</name>
    <dbReference type="NCBI Taxonomy" id="2984152"/>
    <lineage>
        <taxon>Bacteria</taxon>
        <taxon>Pseudomonadati</taxon>
        <taxon>Pseudomonadota</taxon>
        <taxon>Alphaproteobacteria</taxon>
        <taxon>Rhodobacterales</taxon>
        <taxon>Roseobacteraceae</taxon>
        <taxon>Ruegeria</taxon>
    </lineage>
</organism>
<proteinExistence type="predicted"/>
<feature type="chain" id="PRO_5045131489" description="YmgD family protein" evidence="1">
    <location>
        <begin position="24"/>
        <end position="123"/>
    </location>
</feature>
<evidence type="ECO:0000256" key="1">
    <source>
        <dbReference type="SAM" id="SignalP"/>
    </source>
</evidence>
<dbReference type="EMBL" id="JAOVQN010000040">
    <property type="protein sequence ID" value="MCU9840468.1"/>
    <property type="molecule type" value="Genomic_DNA"/>
</dbReference>
<sequence length="123" mass="13344">MKHVRHTALIGLCLMTFAGTASADAEMDEIIAAAGPFMHLSCASVLTEHEGNPEQVSQIVRLMAMVSLFNRQIDVLATVPEEYLGDLKAEFVEELEDACDDDGGRLLAGAVDDAVRETFEAFE</sequence>
<comment type="caution">
    <text evidence="2">The sequence shown here is derived from an EMBL/GenBank/DDBJ whole genome shotgun (WGS) entry which is preliminary data.</text>
</comment>
<name>A0ABT2WX32_9RHOB</name>
<evidence type="ECO:0000313" key="3">
    <source>
        <dbReference type="Proteomes" id="UP001321014"/>
    </source>
</evidence>
<evidence type="ECO:0000313" key="2">
    <source>
        <dbReference type="EMBL" id="MCU9840468.1"/>
    </source>
</evidence>
<dbReference type="Proteomes" id="UP001321014">
    <property type="component" value="Unassembled WGS sequence"/>
</dbReference>
<keyword evidence="3" id="KW-1185">Reference proteome</keyword>
<keyword evidence="1" id="KW-0732">Signal</keyword>
<feature type="signal peptide" evidence="1">
    <location>
        <begin position="1"/>
        <end position="23"/>
    </location>
</feature>
<gene>
    <name evidence="2" type="ORF">OEZ49_22215</name>
</gene>
<accession>A0ABT2WX32</accession>
<evidence type="ECO:0008006" key="4">
    <source>
        <dbReference type="Google" id="ProtNLM"/>
    </source>
</evidence>
<dbReference type="RefSeq" id="WP_263390335.1">
    <property type="nucleotide sequence ID" value="NZ_JAOVQN010000040.1"/>
</dbReference>
<protein>
    <recommendedName>
        <fullName evidence="4">YmgD family protein</fullName>
    </recommendedName>
</protein>
<reference evidence="2 3" key="1">
    <citation type="submission" date="2022-10" db="EMBL/GenBank/DDBJ databases">
        <title>Ruegeria sp. nov., isolated from ocean surface water.</title>
        <authorList>
            <person name="He W."/>
            <person name="Wang L."/>
            <person name="Zhang D.-F."/>
        </authorList>
    </citation>
    <scope>NUCLEOTIDE SEQUENCE [LARGE SCALE GENOMIC DNA]</scope>
    <source>
        <strain evidence="2 3">WL0004</strain>
    </source>
</reference>